<sequence>MSYTSFFRNRCECFGLDSLLCRLSCLQTRSNRQLAVSLSSSRSISLYLDQLCGEPMAMQLQAKHKEPPQAAEASRRNTEDMETGGCEIATFKGIQMKLLMSSYTCLFTDFQEMARSS</sequence>
<name>A0ABR2BVP9_9ROSI</name>
<dbReference type="EMBL" id="JBBPBM010000079">
    <property type="protein sequence ID" value="KAK8511186.1"/>
    <property type="molecule type" value="Genomic_DNA"/>
</dbReference>
<evidence type="ECO:0000313" key="3">
    <source>
        <dbReference type="Proteomes" id="UP001472677"/>
    </source>
</evidence>
<organism evidence="2 3">
    <name type="scientific">Hibiscus sabdariffa</name>
    <name type="common">roselle</name>
    <dbReference type="NCBI Taxonomy" id="183260"/>
    <lineage>
        <taxon>Eukaryota</taxon>
        <taxon>Viridiplantae</taxon>
        <taxon>Streptophyta</taxon>
        <taxon>Embryophyta</taxon>
        <taxon>Tracheophyta</taxon>
        <taxon>Spermatophyta</taxon>
        <taxon>Magnoliopsida</taxon>
        <taxon>eudicotyledons</taxon>
        <taxon>Gunneridae</taxon>
        <taxon>Pentapetalae</taxon>
        <taxon>rosids</taxon>
        <taxon>malvids</taxon>
        <taxon>Malvales</taxon>
        <taxon>Malvaceae</taxon>
        <taxon>Malvoideae</taxon>
        <taxon>Hibiscus</taxon>
    </lineage>
</organism>
<feature type="region of interest" description="Disordered" evidence="1">
    <location>
        <begin position="62"/>
        <end position="81"/>
    </location>
</feature>
<feature type="compositionally biased region" description="Basic and acidic residues" evidence="1">
    <location>
        <begin position="63"/>
        <end position="79"/>
    </location>
</feature>
<gene>
    <name evidence="2" type="ORF">V6N12_033466</name>
</gene>
<keyword evidence="3" id="KW-1185">Reference proteome</keyword>
<dbReference type="Proteomes" id="UP001472677">
    <property type="component" value="Unassembled WGS sequence"/>
</dbReference>
<evidence type="ECO:0000256" key="1">
    <source>
        <dbReference type="SAM" id="MobiDB-lite"/>
    </source>
</evidence>
<accession>A0ABR2BVP9</accession>
<comment type="caution">
    <text evidence="2">The sequence shown here is derived from an EMBL/GenBank/DDBJ whole genome shotgun (WGS) entry which is preliminary data.</text>
</comment>
<protein>
    <submittedName>
        <fullName evidence="2">Uncharacterized protein</fullName>
    </submittedName>
</protein>
<proteinExistence type="predicted"/>
<evidence type="ECO:0000313" key="2">
    <source>
        <dbReference type="EMBL" id="KAK8511186.1"/>
    </source>
</evidence>
<reference evidence="2 3" key="1">
    <citation type="journal article" date="2024" name="G3 (Bethesda)">
        <title>Genome assembly of Hibiscus sabdariffa L. provides insights into metabolisms of medicinal natural products.</title>
        <authorList>
            <person name="Kim T."/>
        </authorList>
    </citation>
    <scope>NUCLEOTIDE SEQUENCE [LARGE SCALE GENOMIC DNA]</scope>
    <source>
        <strain evidence="2">TK-2024</strain>
        <tissue evidence="2">Old leaves</tissue>
    </source>
</reference>